<protein>
    <submittedName>
        <fullName evidence="2">Uncharacterized protein</fullName>
    </submittedName>
</protein>
<dbReference type="Proteomes" id="UP000002668">
    <property type="component" value="Genome"/>
</dbReference>
<dbReference type="InParanoid" id="E4ZT04"/>
<dbReference type="eggNOG" id="ENOG502SN70">
    <property type="taxonomic scope" value="Eukaryota"/>
</dbReference>
<organism evidence="3">
    <name type="scientific">Leptosphaeria maculans (strain JN3 / isolate v23.1.3 / race Av1-4-5-6-7-8)</name>
    <name type="common">Blackleg fungus</name>
    <name type="synonym">Phoma lingam</name>
    <dbReference type="NCBI Taxonomy" id="985895"/>
    <lineage>
        <taxon>Eukaryota</taxon>
        <taxon>Fungi</taxon>
        <taxon>Dikarya</taxon>
        <taxon>Ascomycota</taxon>
        <taxon>Pezizomycotina</taxon>
        <taxon>Dothideomycetes</taxon>
        <taxon>Pleosporomycetidae</taxon>
        <taxon>Pleosporales</taxon>
        <taxon>Pleosporineae</taxon>
        <taxon>Leptosphaeriaceae</taxon>
        <taxon>Plenodomus</taxon>
        <taxon>Plenodomus lingam/Leptosphaeria maculans species complex</taxon>
    </lineage>
</organism>
<accession>E4ZT04</accession>
<dbReference type="HOGENOM" id="CLU_044860_2_0_1"/>
<evidence type="ECO:0000256" key="1">
    <source>
        <dbReference type="SAM" id="MobiDB-lite"/>
    </source>
</evidence>
<dbReference type="EMBL" id="FP929123">
    <property type="protein sequence ID" value="CBX94592.1"/>
    <property type="molecule type" value="Genomic_DNA"/>
</dbReference>
<dbReference type="OrthoDB" id="3485856at2759"/>
<evidence type="ECO:0000313" key="3">
    <source>
        <dbReference type="Proteomes" id="UP000002668"/>
    </source>
</evidence>
<feature type="region of interest" description="Disordered" evidence="1">
    <location>
        <begin position="392"/>
        <end position="414"/>
    </location>
</feature>
<reference evidence="3" key="1">
    <citation type="journal article" date="2011" name="Nat. Commun.">
        <title>Effector diversification within compartments of the Leptosphaeria maculans genome affected by Repeat-Induced Point mutations.</title>
        <authorList>
            <person name="Rouxel T."/>
            <person name="Grandaubert J."/>
            <person name="Hane J.K."/>
            <person name="Hoede C."/>
            <person name="van de Wouw A.P."/>
            <person name="Couloux A."/>
            <person name="Dominguez V."/>
            <person name="Anthouard V."/>
            <person name="Bally P."/>
            <person name="Bourras S."/>
            <person name="Cozijnsen A.J."/>
            <person name="Ciuffetti L.M."/>
            <person name="Degrave A."/>
            <person name="Dilmaghani A."/>
            <person name="Duret L."/>
            <person name="Fudal I."/>
            <person name="Goodwin S.B."/>
            <person name="Gout L."/>
            <person name="Glaser N."/>
            <person name="Linglin J."/>
            <person name="Kema G.H.J."/>
            <person name="Lapalu N."/>
            <person name="Lawrence C.B."/>
            <person name="May K."/>
            <person name="Meyer M."/>
            <person name="Ollivier B."/>
            <person name="Poulain J."/>
            <person name="Schoch C.L."/>
            <person name="Simon A."/>
            <person name="Spatafora J.W."/>
            <person name="Stachowiak A."/>
            <person name="Turgeon B.G."/>
            <person name="Tyler B.M."/>
            <person name="Vincent D."/>
            <person name="Weissenbach J."/>
            <person name="Amselem J."/>
            <person name="Quesneville H."/>
            <person name="Oliver R.P."/>
            <person name="Wincker P."/>
            <person name="Balesdent M.-H."/>
            <person name="Howlett B.J."/>
        </authorList>
    </citation>
    <scope>NUCLEOTIDE SEQUENCE [LARGE SCALE GENOMIC DNA]</scope>
    <source>
        <strain evidence="3">JN3 / isolate v23.1.3 / race Av1-4-5-6-7-8</strain>
    </source>
</reference>
<dbReference type="GeneID" id="13291118"/>
<proteinExistence type="predicted"/>
<sequence>MSEQAESWEGEIINSASPKGSSGGLAPEPQSGDWLCACVALLLSQPKHPAFGRSHVARERQPSNKLHDAAQHTAMSTSRDDLTRHRHVTPPSIFKGQPLTPPLTVEKLYTEAPRIIALFRQIQAGRATAGEPLKEFQLVQGEYEQIERTLLQDNVLLGHVRDKIRYDYDEDQYKLAIRMPTAVHELFLKGVEDGIQSQLRALCDGSDKKARFAQKIQPAGSTEIRFAPIDSSSKSKYEPDASFWHDDAQYPGVIIEVAYSQKKARLRRLADNYLLDSDANVRVVIGLDIAYSNESRKATLSVWRPQLFDTVDGPELRAEEVVSGEAFRDDGGNPVEHRGLRLRLSDFTCKELAREQLGDEDAEIWISGTQLCRYVERAESKVQRALRKDTLPKEVKKRKRSTTPSENIRDCDEANYVKEEESAAKRIAFRDSDYEDRSSTKSLSE</sequence>
<dbReference type="VEuPathDB" id="FungiDB:LEMA_P120830.1"/>
<name>E4ZT04_LEPMJ</name>
<keyword evidence="3" id="KW-1185">Reference proteome</keyword>
<dbReference type="OMA" id="ATSRIMI"/>
<evidence type="ECO:0000313" key="2">
    <source>
        <dbReference type="EMBL" id="CBX94592.1"/>
    </source>
</evidence>
<feature type="region of interest" description="Disordered" evidence="1">
    <location>
        <begin position="1"/>
        <end position="27"/>
    </location>
</feature>
<dbReference type="STRING" id="985895.E4ZT04"/>
<dbReference type="AlphaFoldDB" id="E4ZT04"/>
<gene>
    <name evidence="2" type="ORF">LEMA_P120830.1</name>
</gene>